<keyword evidence="11 12" id="KW-1006">Bacterial flagellum protein export</keyword>
<dbReference type="GO" id="GO:0044781">
    <property type="term" value="P:bacterial-type flagellum organization"/>
    <property type="evidence" value="ECO:0007669"/>
    <property type="project" value="UniProtKB-UniRule"/>
</dbReference>
<keyword evidence="15" id="KW-1185">Reference proteome</keyword>
<feature type="transmembrane region" description="Helical" evidence="12">
    <location>
        <begin position="212"/>
        <end position="236"/>
    </location>
</feature>
<evidence type="ECO:0000256" key="9">
    <source>
        <dbReference type="ARBA" id="ARBA00023136"/>
    </source>
</evidence>
<dbReference type="EMBL" id="CBXI010000036">
    <property type="protein sequence ID" value="CDL91874.1"/>
    <property type="molecule type" value="Genomic_DNA"/>
</dbReference>
<dbReference type="GO" id="GO:0009425">
    <property type="term" value="C:bacterial-type flagellum basal body"/>
    <property type="evidence" value="ECO:0007669"/>
    <property type="project" value="UniProtKB-SubCell"/>
</dbReference>
<dbReference type="GO" id="GO:0009306">
    <property type="term" value="P:protein secretion"/>
    <property type="evidence" value="ECO:0007669"/>
    <property type="project" value="UniProtKB-UniRule"/>
</dbReference>
<dbReference type="PROSITE" id="PS01060">
    <property type="entry name" value="FLIP_1"/>
    <property type="match status" value="1"/>
</dbReference>
<comment type="function">
    <text evidence="12">Plays a role in the flagellum-specific transport system.</text>
</comment>
<accession>W6N8S8</accession>
<dbReference type="AlphaFoldDB" id="W6N8S8"/>
<evidence type="ECO:0000256" key="5">
    <source>
        <dbReference type="ARBA" id="ARBA00022692"/>
    </source>
</evidence>
<evidence type="ECO:0000256" key="6">
    <source>
        <dbReference type="ARBA" id="ARBA00022795"/>
    </source>
</evidence>
<dbReference type="PANTHER" id="PTHR30587">
    <property type="entry name" value="FLAGELLAR BIOSYNTHETIC PROTEIN FLIP"/>
    <property type="match status" value="1"/>
</dbReference>
<dbReference type="GO" id="GO:0005886">
    <property type="term" value="C:plasma membrane"/>
    <property type="evidence" value="ECO:0007669"/>
    <property type="project" value="UniProtKB-SubCell"/>
</dbReference>
<keyword evidence="6 12" id="KW-1005">Bacterial flagellum biogenesis</keyword>
<keyword evidence="14" id="KW-0966">Cell projection</keyword>
<evidence type="ECO:0000256" key="3">
    <source>
        <dbReference type="ARBA" id="ARBA00022448"/>
    </source>
</evidence>
<sequence length="269" mass="30270">MKNKHRKNIIAMSISILIFIIAIMVSQHVYAAPDASQTMPIPNINVSMNNGSSSSSTPQQYVQNIRLLVMLTVITLLPSFIMMMTSFVRLIVVFGFLRTAMGTQQSPPNQVLIGLALFLTVFIMFPVYSRINSNAITPYMENKITQEQAIDAGAKPLRQFMLKQTRKKDLRLFVDQAKLNYKVTENGSNAPLYVVIPAYMISELKTAFEIGFLIYIPFMIIDLVVASVLMSMGMFMLPPVMISLPFKLLLFVMVDGWYLVVKSLISSFS</sequence>
<evidence type="ECO:0000256" key="10">
    <source>
        <dbReference type="ARBA" id="ARBA00023143"/>
    </source>
</evidence>
<dbReference type="InterPro" id="IPR005838">
    <property type="entry name" value="T3SS_IM_P"/>
</dbReference>
<protein>
    <recommendedName>
        <fullName evidence="2 12">Flagellar biosynthetic protein FliP</fullName>
    </recommendedName>
</protein>
<feature type="transmembrane region" description="Helical" evidence="12">
    <location>
        <begin position="248"/>
        <end position="268"/>
    </location>
</feature>
<dbReference type="NCBIfam" id="NF009438">
    <property type="entry name" value="PRK12797.1"/>
    <property type="match status" value="1"/>
</dbReference>
<gene>
    <name evidence="12" type="primary">fliP</name>
    <name evidence="14" type="ORF">CTDIVETGP_1944</name>
</gene>
<dbReference type="InterPro" id="IPR005837">
    <property type="entry name" value="FliP"/>
</dbReference>
<dbReference type="PROSITE" id="PS01061">
    <property type="entry name" value="FLIP_2"/>
    <property type="match status" value="1"/>
</dbReference>
<evidence type="ECO:0000256" key="4">
    <source>
        <dbReference type="ARBA" id="ARBA00022475"/>
    </source>
</evidence>
<keyword evidence="3 12" id="KW-0813">Transport</keyword>
<dbReference type="NCBIfam" id="TIGR01103">
    <property type="entry name" value="fliP"/>
    <property type="match status" value="1"/>
</dbReference>
<proteinExistence type="inferred from homology"/>
<comment type="caution">
    <text evidence="14">The sequence shown here is derived from an EMBL/GenBank/DDBJ whole genome shotgun (WGS) entry which is preliminary data.</text>
</comment>
<keyword evidence="7 12" id="KW-0653">Protein transport</keyword>
<dbReference type="PANTHER" id="PTHR30587:SF0">
    <property type="entry name" value="FLAGELLAR BIOSYNTHETIC PROTEIN FLIP"/>
    <property type="match status" value="1"/>
</dbReference>
<keyword evidence="14" id="KW-0282">Flagellum</keyword>
<dbReference type="PRINTS" id="PR00951">
    <property type="entry name" value="FLGBIOSNFLIP"/>
</dbReference>
<evidence type="ECO:0000256" key="7">
    <source>
        <dbReference type="ARBA" id="ARBA00022927"/>
    </source>
</evidence>
<feature type="transmembrane region" description="Helical" evidence="12">
    <location>
        <begin position="67"/>
        <end position="97"/>
    </location>
</feature>
<reference evidence="14 15" key="1">
    <citation type="journal article" date="2015" name="Genome Announc.">
        <title>Draft Genome Sequence of Clostridium tyrobutyricum Strain DIVETGP, Isolated from Cow's Milk for Grana Padano Production.</title>
        <authorList>
            <person name="Soggiu A."/>
            <person name="Piras C."/>
            <person name="Gaiarsa S."/>
            <person name="Sassera D."/>
            <person name="Roncada P."/>
            <person name="Bendixen E."/>
            <person name="Brasca M."/>
            <person name="Bonizzi L."/>
        </authorList>
    </citation>
    <scope>NUCLEOTIDE SEQUENCE [LARGE SCALE GENOMIC DNA]</scope>
    <source>
        <strain evidence="14 15">DIVETGP</strain>
    </source>
</reference>
<dbReference type="PRINTS" id="PR01302">
    <property type="entry name" value="TYPE3IMPPROT"/>
</dbReference>
<evidence type="ECO:0000256" key="2">
    <source>
        <dbReference type="ARBA" id="ARBA00021714"/>
    </source>
</evidence>
<keyword evidence="5 12" id="KW-0812">Transmembrane</keyword>
<dbReference type="OrthoDB" id="9805111at2"/>
<evidence type="ECO:0000256" key="8">
    <source>
        <dbReference type="ARBA" id="ARBA00022989"/>
    </source>
</evidence>
<dbReference type="Proteomes" id="UP000019482">
    <property type="component" value="Unassembled WGS sequence"/>
</dbReference>
<feature type="signal peptide" evidence="13">
    <location>
        <begin position="1"/>
        <end position="31"/>
    </location>
</feature>
<feature type="transmembrane region" description="Helical" evidence="12">
    <location>
        <begin position="109"/>
        <end position="128"/>
    </location>
</feature>
<comment type="similarity">
    <text evidence="1 12">Belongs to the FliP/MopC/SpaP family.</text>
</comment>
<evidence type="ECO:0000256" key="12">
    <source>
        <dbReference type="RuleBase" id="RU362069"/>
    </source>
</evidence>
<evidence type="ECO:0000256" key="1">
    <source>
        <dbReference type="ARBA" id="ARBA00006257"/>
    </source>
</evidence>
<keyword evidence="8 12" id="KW-1133">Transmembrane helix</keyword>
<evidence type="ECO:0000313" key="14">
    <source>
        <dbReference type="EMBL" id="CDL91874.1"/>
    </source>
</evidence>
<evidence type="ECO:0000256" key="13">
    <source>
        <dbReference type="SAM" id="SignalP"/>
    </source>
</evidence>
<keyword evidence="9 12" id="KW-0472">Membrane</keyword>
<comment type="subcellular location">
    <subcellularLocation>
        <location evidence="12">Cell membrane</location>
        <topology evidence="12">Multi-pass membrane protein</topology>
    </subcellularLocation>
    <subcellularLocation>
        <location evidence="12">Bacterial flagellum basal body</location>
    </subcellularLocation>
</comment>
<name>W6N8S8_CLOTY</name>
<evidence type="ECO:0000256" key="11">
    <source>
        <dbReference type="ARBA" id="ARBA00023225"/>
    </source>
</evidence>
<keyword evidence="4 12" id="KW-1003">Cell membrane</keyword>
<keyword evidence="13" id="KW-0732">Signal</keyword>
<keyword evidence="14" id="KW-0969">Cilium</keyword>
<evidence type="ECO:0000313" key="15">
    <source>
        <dbReference type="Proteomes" id="UP000019482"/>
    </source>
</evidence>
<organism evidence="14 15">
    <name type="scientific">Clostridium tyrobutyricum DIVETGP</name>
    <dbReference type="NCBI Taxonomy" id="1408889"/>
    <lineage>
        <taxon>Bacteria</taxon>
        <taxon>Bacillati</taxon>
        <taxon>Bacillota</taxon>
        <taxon>Clostridia</taxon>
        <taxon>Eubacteriales</taxon>
        <taxon>Clostridiaceae</taxon>
        <taxon>Clostridium</taxon>
    </lineage>
</organism>
<dbReference type="Pfam" id="PF00813">
    <property type="entry name" value="FliP"/>
    <property type="match status" value="1"/>
</dbReference>
<feature type="chain" id="PRO_5004881065" description="Flagellar biosynthetic protein FliP" evidence="13">
    <location>
        <begin position="32"/>
        <end position="269"/>
    </location>
</feature>
<keyword evidence="10" id="KW-0975">Bacterial flagellum</keyword>